<keyword evidence="1" id="KW-0812">Transmembrane</keyword>
<evidence type="ECO:0000259" key="2">
    <source>
        <dbReference type="Pfam" id="PF13968"/>
    </source>
</evidence>
<feature type="domain" description="DUF4220" evidence="2">
    <location>
        <begin position="71"/>
        <end position="412"/>
    </location>
</feature>
<feature type="transmembrane region" description="Helical" evidence="1">
    <location>
        <begin position="315"/>
        <end position="335"/>
    </location>
</feature>
<accession>A0ABD3JHN2</accession>
<feature type="transmembrane region" description="Helical" evidence="1">
    <location>
        <begin position="150"/>
        <end position="171"/>
    </location>
</feature>
<organism evidence="3 4">
    <name type="scientific">Eucalyptus globulus</name>
    <name type="common">Tasmanian blue gum</name>
    <dbReference type="NCBI Taxonomy" id="34317"/>
    <lineage>
        <taxon>Eukaryota</taxon>
        <taxon>Viridiplantae</taxon>
        <taxon>Streptophyta</taxon>
        <taxon>Embryophyta</taxon>
        <taxon>Tracheophyta</taxon>
        <taxon>Spermatophyta</taxon>
        <taxon>Magnoliopsida</taxon>
        <taxon>eudicotyledons</taxon>
        <taxon>Gunneridae</taxon>
        <taxon>Pentapetalae</taxon>
        <taxon>rosids</taxon>
        <taxon>malvids</taxon>
        <taxon>Myrtales</taxon>
        <taxon>Myrtaceae</taxon>
        <taxon>Myrtoideae</taxon>
        <taxon>Eucalypteae</taxon>
        <taxon>Eucalyptus</taxon>
    </lineage>
</organism>
<dbReference type="PANTHER" id="PTHR31325">
    <property type="entry name" value="OS01G0798800 PROTEIN-RELATED"/>
    <property type="match status" value="1"/>
</dbReference>
<dbReference type="Pfam" id="PF04578">
    <property type="entry name" value="DUF594"/>
    <property type="match status" value="1"/>
</dbReference>
<keyword evidence="4" id="KW-1185">Reference proteome</keyword>
<dbReference type="InterPro" id="IPR025315">
    <property type="entry name" value="DUF4220"/>
</dbReference>
<proteinExistence type="predicted"/>
<evidence type="ECO:0000313" key="3">
    <source>
        <dbReference type="EMBL" id="KAL3726177.1"/>
    </source>
</evidence>
<name>A0ABD3JHN2_EUCGL</name>
<dbReference type="Pfam" id="PF13968">
    <property type="entry name" value="DUF4220"/>
    <property type="match status" value="1"/>
</dbReference>
<evidence type="ECO:0000256" key="1">
    <source>
        <dbReference type="SAM" id="Phobius"/>
    </source>
</evidence>
<gene>
    <name evidence="3" type="ORF">ACJRO7_031121</name>
</gene>
<dbReference type="EMBL" id="JBJKBG010000008">
    <property type="protein sequence ID" value="KAL3726177.1"/>
    <property type="molecule type" value="Genomic_DNA"/>
</dbReference>
<keyword evidence="1" id="KW-1133">Transmembrane helix</keyword>
<dbReference type="InterPro" id="IPR007658">
    <property type="entry name" value="DUF594"/>
</dbReference>
<keyword evidence="1" id="KW-0472">Membrane</keyword>
<sequence>MILPVIAALSSGIVVKQMKVMQVFSLRFKELWEEWELRGVVFLSLALQILLICTGNRRKYIRFASFWGIVWLAYLMADPIAIYALGVITNKLTKINSQSVDANTELNAFWAPFLLLHLGGPDTITAYALEDNELWLRHLLSLITQAGVTFYIFLMAGTGLNISIFAIVMILDGLVKYGERVYVLWAASSEQFRDSIPDPPSNIRRYWSNIMIEVRDVIVENNVDGADLSSLEETLDPAKLYKRGQGELLAARGLVKIFQRLFADLLLSFEDRDTSRSVLKDKNFLVAFKIIEIELGMMYDLLYTKAMAIHTSWGFARRIIGLVSTCIILVLFILIKDQRYSIADLCMTFVLLGVAIFLEIYALAVLLFSDKTACWLIKEKKFAVLDIINWLKPLTKRRRWSDHMAQYNLLSFALKEKHLFCHRLLGYLHIDEKVEKLLYKHHKKVTKDLKRLLMSHFTEMQSLMESLKWSIELEFDQSILIWHIATELCCHPEDKDSSKNPPYDEPHVRENITSRSKIGKCLSRYMLYILVMYPVMLPTGIGRIKFQETYVEAMKFFNEFREPNEENVRGYMKYVMKCAGFCASAWQHIKRRKKRKFDITGACNQLREQVKTKLNLTVAKGDRSKYVLFHGCRLASQLDKIESQEEKWEIISEVWAEMLCYAASKCKGSYHAQQLRRGGELLTHVWLMMAHFGLTDHFQIPHAPAIAELIMK</sequence>
<protein>
    <recommendedName>
        <fullName evidence="2">DUF4220 domain-containing protein</fullName>
    </recommendedName>
</protein>
<dbReference type="AlphaFoldDB" id="A0ABD3JHN2"/>
<feature type="transmembrane region" description="Helical" evidence="1">
    <location>
        <begin position="525"/>
        <end position="544"/>
    </location>
</feature>
<evidence type="ECO:0000313" key="4">
    <source>
        <dbReference type="Proteomes" id="UP001634007"/>
    </source>
</evidence>
<reference evidence="3 4" key="1">
    <citation type="submission" date="2024-11" db="EMBL/GenBank/DDBJ databases">
        <title>Chromosome-level genome assembly of Eucalyptus globulus Labill. provides insights into its genome evolution.</title>
        <authorList>
            <person name="Li X."/>
        </authorList>
    </citation>
    <scope>NUCLEOTIDE SEQUENCE [LARGE SCALE GENOMIC DNA]</scope>
    <source>
        <strain evidence="3">CL2024</strain>
        <tissue evidence="3">Fresh tender leaves</tissue>
    </source>
</reference>
<feature type="transmembrane region" description="Helical" evidence="1">
    <location>
        <begin position="347"/>
        <end position="368"/>
    </location>
</feature>
<feature type="transmembrane region" description="Helical" evidence="1">
    <location>
        <begin position="108"/>
        <end position="129"/>
    </location>
</feature>
<dbReference type="Proteomes" id="UP001634007">
    <property type="component" value="Unassembled WGS sequence"/>
</dbReference>
<comment type="caution">
    <text evidence="3">The sequence shown here is derived from an EMBL/GenBank/DDBJ whole genome shotgun (WGS) entry which is preliminary data.</text>
</comment>
<feature type="transmembrane region" description="Helical" evidence="1">
    <location>
        <begin position="66"/>
        <end position="88"/>
    </location>
</feature>